<dbReference type="Pfam" id="PF22725">
    <property type="entry name" value="GFO_IDH_MocA_C3"/>
    <property type="match status" value="1"/>
</dbReference>
<dbReference type="GO" id="GO:0016491">
    <property type="term" value="F:oxidoreductase activity"/>
    <property type="evidence" value="ECO:0007669"/>
    <property type="project" value="UniProtKB-KW"/>
</dbReference>
<dbReference type="SUPFAM" id="SSF55347">
    <property type="entry name" value="Glyceraldehyde-3-phosphate dehydrogenase-like, C-terminal domain"/>
    <property type="match status" value="1"/>
</dbReference>
<keyword evidence="6" id="KW-1185">Reference proteome</keyword>
<dbReference type="EMBL" id="CP001614">
    <property type="protein sequence ID" value="ACR12874.1"/>
    <property type="molecule type" value="Genomic_DNA"/>
</dbReference>
<proteinExistence type="inferred from homology"/>
<dbReference type="InterPro" id="IPR050984">
    <property type="entry name" value="Gfo/Idh/MocA_domain"/>
</dbReference>
<evidence type="ECO:0000313" key="5">
    <source>
        <dbReference type="EMBL" id="ACR12874.1"/>
    </source>
</evidence>
<feature type="domain" description="GFO/IDH/MocA-like oxidoreductase" evidence="4">
    <location>
        <begin position="146"/>
        <end position="259"/>
    </location>
</feature>
<dbReference type="PANTHER" id="PTHR22604">
    <property type="entry name" value="OXIDOREDUCTASES"/>
    <property type="match status" value="1"/>
</dbReference>
<dbReference type="OrthoDB" id="9781031at2"/>
<organism evidence="5 6">
    <name type="scientific">Teredinibacter turnerae (strain ATCC 39867 / T7901)</name>
    <dbReference type="NCBI Taxonomy" id="377629"/>
    <lineage>
        <taxon>Bacteria</taxon>
        <taxon>Pseudomonadati</taxon>
        <taxon>Pseudomonadota</taxon>
        <taxon>Gammaproteobacteria</taxon>
        <taxon>Cellvibrionales</taxon>
        <taxon>Cellvibrionaceae</taxon>
        <taxon>Teredinibacter</taxon>
    </lineage>
</organism>
<dbReference type="Gene3D" id="3.40.50.720">
    <property type="entry name" value="NAD(P)-binding Rossmann-like Domain"/>
    <property type="match status" value="1"/>
</dbReference>
<dbReference type="RefSeq" id="WP_015818987.1">
    <property type="nucleotide sequence ID" value="NC_012997.1"/>
</dbReference>
<gene>
    <name evidence="5" type="ordered locus">TERTU_2934</name>
</gene>
<dbReference type="GO" id="GO:0000166">
    <property type="term" value="F:nucleotide binding"/>
    <property type="evidence" value="ECO:0007669"/>
    <property type="project" value="InterPro"/>
</dbReference>
<sequence>MFYFGGQMQTTNNKLRWGILSTANIAREKVIPAIQASAHNEVVAICSRSQSVAEQAAAQLNIPFAFGDYEQLLNADQVDIIYNPLPNHLHVPWSIRALEAGKHVLCEKPIGLDVADTQKLLDAAAQFPQLKVMEAFMYRFHPQWAIARQLIEEGRIGKVHGIEAMFTYFNRDPANVRNMPGIGGGGLLDIGCYCISASRYLLAKEPVAVTGKLVMDDQFGVDIHAQGLLDFGDVRASFYCSTQSEPSQRVYVSGEKGSLLIDFPFYQPDDCPAQVTLFKDRVPEVFTLPVCNHYTLQADALAQSIREDTPVPTPLSDALANMKVIDAVFASGSAGGWVEV</sequence>
<dbReference type="HOGENOM" id="CLU_023194_5_0_6"/>
<dbReference type="Pfam" id="PF01408">
    <property type="entry name" value="GFO_IDH_MocA"/>
    <property type="match status" value="1"/>
</dbReference>
<evidence type="ECO:0000256" key="2">
    <source>
        <dbReference type="ARBA" id="ARBA00023002"/>
    </source>
</evidence>
<feature type="domain" description="Gfo/Idh/MocA-like oxidoreductase N-terminal" evidence="3">
    <location>
        <begin position="16"/>
        <end position="126"/>
    </location>
</feature>
<evidence type="ECO:0000259" key="4">
    <source>
        <dbReference type="Pfam" id="PF22725"/>
    </source>
</evidence>
<dbReference type="AlphaFoldDB" id="C5BNE4"/>
<dbReference type="PANTHER" id="PTHR22604:SF105">
    <property type="entry name" value="TRANS-1,2-DIHYDROBENZENE-1,2-DIOL DEHYDROGENASE"/>
    <property type="match status" value="1"/>
</dbReference>
<dbReference type="Gene3D" id="3.30.360.10">
    <property type="entry name" value="Dihydrodipicolinate Reductase, domain 2"/>
    <property type="match status" value="1"/>
</dbReference>
<evidence type="ECO:0000259" key="3">
    <source>
        <dbReference type="Pfam" id="PF01408"/>
    </source>
</evidence>
<dbReference type="InterPro" id="IPR055170">
    <property type="entry name" value="GFO_IDH_MocA-like_dom"/>
</dbReference>
<evidence type="ECO:0000256" key="1">
    <source>
        <dbReference type="ARBA" id="ARBA00010928"/>
    </source>
</evidence>
<protein>
    <submittedName>
        <fullName evidence="5">Oxidoreductase</fullName>
    </submittedName>
</protein>
<dbReference type="InterPro" id="IPR000683">
    <property type="entry name" value="Gfo/Idh/MocA-like_OxRdtase_N"/>
</dbReference>
<reference evidence="5 6" key="1">
    <citation type="journal article" date="2009" name="PLoS ONE">
        <title>The complete genome of Teredinibacter turnerae T7901: an intracellular endosymbiont of marine wood-boring bivalves (shipworms).</title>
        <authorList>
            <person name="Yang J.C."/>
            <person name="Madupu R."/>
            <person name="Durkin A.S."/>
            <person name="Ekborg N.A."/>
            <person name="Pedamallu C.S."/>
            <person name="Hostetler J.B."/>
            <person name="Radune D."/>
            <person name="Toms B.S."/>
            <person name="Henrissat B."/>
            <person name="Coutinho P.M."/>
            <person name="Schwarz S."/>
            <person name="Field L."/>
            <person name="Trindade-Silva A.E."/>
            <person name="Soares C.A.G."/>
            <person name="Elshahawi S."/>
            <person name="Hanora A."/>
            <person name="Schmidt E.W."/>
            <person name="Haygood M.G."/>
            <person name="Posfai J."/>
            <person name="Benner J."/>
            <person name="Madinger C."/>
            <person name="Nove J."/>
            <person name="Anton B."/>
            <person name="Chaudhary K."/>
            <person name="Foster J."/>
            <person name="Holman A."/>
            <person name="Kumar S."/>
            <person name="Lessard P.A."/>
            <person name="Luyten Y.A."/>
            <person name="Slatko B."/>
            <person name="Wood N."/>
            <person name="Wu B."/>
            <person name="Teplitski M."/>
            <person name="Mougous J.D."/>
            <person name="Ward N."/>
            <person name="Eisen J.A."/>
            <person name="Badger J.H."/>
            <person name="Distel D.L."/>
        </authorList>
    </citation>
    <scope>NUCLEOTIDE SEQUENCE [LARGE SCALE GENOMIC DNA]</scope>
    <source>
        <strain evidence="6">ATCC 39867 / T7901</strain>
    </source>
</reference>
<dbReference type="Proteomes" id="UP000009080">
    <property type="component" value="Chromosome"/>
</dbReference>
<name>C5BNE4_TERTT</name>
<comment type="similarity">
    <text evidence="1">Belongs to the Gfo/Idh/MocA family.</text>
</comment>
<evidence type="ECO:0000313" key="6">
    <source>
        <dbReference type="Proteomes" id="UP000009080"/>
    </source>
</evidence>
<dbReference type="eggNOG" id="COG0673">
    <property type="taxonomic scope" value="Bacteria"/>
</dbReference>
<keyword evidence="2" id="KW-0560">Oxidoreductase</keyword>
<dbReference type="InterPro" id="IPR036291">
    <property type="entry name" value="NAD(P)-bd_dom_sf"/>
</dbReference>
<accession>C5BNE4</accession>
<dbReference type="KEGG" id="ttu:TERTU_2934"/>
<dbReference type="STRING" id="377629.TERTU_2934"/>
<dbReference type="SUPFAM" id="SSF51735">
    <property type="entry name" value="NAD(P)-binding Rossmann-fold domains"/>
    <property type="match status" value="1"/>
</dbReference>